<dbReference type="Gene3D" id="3.40.50.720">
    <property type="entry name" value="NAD(P)-binding Rossmann-like Domain"/>
    <property type="match status" value="1"/>
</dbReference>
<dbReference type="PRINTS" id="PR00080">
    <property type="entry name" value="SDRFAMILY"/>
</dbReference>
<dbReference type="GO" id="GO:0047936">
    <property type="term" value="F:glucose 1-dehydrogenase [NAD(P)+] activity"/>
    <property type="evidence" value="ECO:0007669"/>
    <property type="project" value="UniProtKB-EC"/>
</dbReference>
<dbReference type="InterPro" id="IPR036291">
    <property type="entry name" value="NAD(P)-bd_dom_sf"/>
</dbReference>
<sequence length="251" mass="26343">MEFSGKTAFITGASRGIGQATAVAFAQAGARIMAVDLDKESLCETVKLIHEIGGQVESYAADVTDVVAVSMAVNATVEHFGSLDCAVNNAGLYPQQIMVDEIEEELARKTMEVNYWGAFNGMREEIRVMKSQNTGGTIVNISSGAGLFAFPLSSAYCASKHAVIGLTKSAGIDYAAQGIRINAVCPGAIETRMVDSLLATNEARTALTAGHPIGRLGHPKDIADAVLWLSSTRAEFVIGIALPVDGGYTAL</sequence>
<dbReference type="KEGG" id="kim:G3T16_16885"/>
<evidence type="ECO:0000256" key="2">
    <source>
        <dbReference type="ARBA" id="ARBA00023002"/>
    </source>
</evidence>
<dbReference type="SUPFAM" id="SSF51735">
    <property type="entry name" value="NAD(P)-binding Rossmann-fold domains"/>
    <property type="match status" value="1"/>
</dbReference>
<evidence type="ECO:0000313" key="3">
    <source>
        <dbReference type="EMBL" id="QIB66819.1"/>
    </source>
</evidence>
<name>A0A6C0U635_9GAMM</name>
<dbReference type="NCBIfam" id="NF005559">
    <property type="entry name" value="PRK07231.1"/>
    <property type="match status" value="1"/>
</dbReference>
<protein>
    <submittedName>
        <fullName evidence="3">Glucose 1-dehydrogenase</fullName>
        <ecNumber evidence="3">1.1.1.47</ecNumber>
    </submittedName>
</protein>
<reference evidence="3 4" key="1">
    <citation type="submission" date="2020-02" db="EMBL/GenBank/DDBJ databases">
        <title>Genome sequencing for Kineobactrum sp. M2.</title>
        <authorList>
            <person name="Park S.-J."/>
        </authorList>
    </citation>
    <scope>NUCLEOTIDE SEQUENCE [LARGE SCALE GENOMIC DNA]</scope>
    <source>
        <strain evidence="3 4">M2</strain>
    </source>
</reference>
<dbReference type="EMBL" id="CP048711">
    <property type="protein sequence ID" value="QIB66819.1"/>
    <property type="molecule type" value="Genomic_DNA"/>
</dbReference>
<dbReference type="InterPro" id="IPR020904">
    <property type="entry name" value="Sc_DH/Rdtase_CS"/>
</dbReference>
<dbReference type="PANTHER" id="PTHR24321">
    <property type="entry name" value="DEHYDROGENASES, SHORT CHAIN"/>
    <property type="match status" value="1"/>
</dbReference>
<comment type="similarity">
    <text evidence="1">Belongs to the short-chain dehydrogenases/reductases (SDR) family.</text>
</comment>
<organism evidence="3 4">
    <name type="scientific">Kineobactrum salinum</name>
    <dbReference type="NCBI Taxonomy" id="2708301"/>
    <lineage>
        <taxon>Bacteria</taxon>
        <taxon>Pseudomonadati</taxon>
        <taxon>Pseudomonadota</taxon>
        <taxon>Gammaproteobacteria</taxon>
        <taxon>Cellvibrionales</taxon>
        <taxon>Halieaceae</taxon>
        <taxon>Kineobactrum</taxon>
    </lineage>
</organism>
<dbReference type="Pfam" id="PF13561">
    <property type="entry name" value="adh_short_C2"/>
    <property type="match status" value="1"/>
</dbReference>
<dbReference type="PANTHER" id="PTHR24321:SF8">
    <property type="entry name" value="ESTRADIOL 17-BETA-DEHYDROGENASE 8-RELATED"/>
    <property type="match status" value="1"/>
</dbReference>
<gene>
    <name evidence="3" type="ORF">G3T16_16885</name>
</gene>
<evidence type="ECO:0000313" key="4">
    <source>
        <dbReference type="Proteomes" id="UP000477680"/>
    </source>
</evidence>
<dbReference type="RefSeq" id="WP_163496252.1">
    <property type="nucleotide sequence ID" value="NZ_CP048711.1"/>
</dbReference>
<dbReference type="AlphaFoldDB" id="A0A6C0U635"/>
<dbReference type="PRINTS" id="PR00081">
    <property type="entry name" value="GDHRDH"/>
</dbReference>
<dbReference type="FunFam" id="3.40.50.720:FF:000084">
    <property type="entry name" value="Short-chain dehydrogenase reductase"/>
    <property type="match status" value="1"/>
</dbReference>
<keyword evidence="2 3" id="KW-0560">Oxidoreductase</keyword>
<dbReference type="Proteomes" id="UP000477680">
    <property type="component" value="Chromosome"/>
</dbReference>
<dbReference type="PROSITE" id="PS00061">
    <property type="entry name" value="ADH_SHORT"/>
    <property type="match status" value="1"/>
</dbReference>
<keyword evidence="4" id="KW-1185">Reference proteome</keyword>
<dbReference type="EC" id="1.1.1.47" evidence="3"/>
<accession>A0A6C0U635</accession>
<dbReference type="InterPro" id="IPR002347">
    <property type="entry name" value="SDR_fam"/>
</dbReference>
<dbReference type="CDD" id="cd05233">
    <property type="entry name" value="SDR_c"/>
    <property type="match status" value="1"/>
</dbReference>
<evidence type="ECO:0000256" key="1">
    <source>
        <dbReference type="ARBA" id="ARBA00006484"/>
    </source>
</evidence>
<proteinExistence type="inferred from homology"/>